<dbReference type="Gene3D" id="2.60.40.10">
    <property type="entry name" value="Immunoglobulins"/>
    <property type="match status" value="3"/>
</dbReference>
<feature type="compositionally biased region" description="Basic and acidic residues" evidence="5">
    <location>
        <begin position="482"/>
        <end position="495"/>
    </location>
</feature>
<evidence type="ECO:0000256" key="4">
    <source>
        <dbReference type="ARBA" id="ARBA00023319"/>
    </source>
</evidence>
<protein>
    <recommendedName>
        <fullName evidence="7">Ig-like domain-containing protein</fullName>
    </recommendedName>
</protein>
<organism evidence="8">
    <name type="scientific">Timema tahoe</name>
    <dbReference type="NCBI Taxonomy" id="61484"/>
    <lineage>
        <taxon>Eukaryota</taxon>
        <taxon>Metazoa</taxon>
        <taxon>Ecdysozoa</taxon>
        <taxon>Arthropoda</taxon>
        <taxon>Hexapoda</taxon>
        <taxon>Insecta</taxon>
        <taxon>Pterygota</taxon>
        <taxon>Neoptera</taxon>
        <taxon>Polyneoptera</taxon>
        <taxon>Phasmatodea</taxon>
        <taxon>Timematodea</taxon>
        <taxon>Timematoidea</taxon>
        <taxon>Timematidae</taxon>
        <taxon>Timema</taxon>
    </lineage>
</organism>
<dbReference type="InterPro" id="IPR003598">
    <property type="entry name" value="Ig_sub2"/>
</dbReference>
<dbReference type="SMART" id="SM00409">
    <property type="entry name" value="IG"/>
    <property type="match status" value="3"/>
</dbReference>
<dbReference type="PROSITE" id="PS50835">
    <property type="entry name" value="IG_LIKE"/>
    <property type="match status" value="3"/>
</dbReference>
<dbReference type="EMBL" id="OE001700">
    <property type="protein sequence ID" value="CAD7457437.1"/>
    <property type="molecule type" value="Genomic_DNA"/>
</dbReference>
<dbReference type="PANTHER" id="PTHR44427:SF5">
    <property type="entry name" value="V-SET AND IMMUNOGLOBULIN DOMAIN-CONTAINING PROTEIN 10-LIKE"/>
    <property type="match status" value="1"/>
</dbReference>
<dbReference type="InterPro" id="IPR050831">
    <property type="entry name" value="CEA_cell_adhesion"/>
</dbReference>
<evidence type="ECO:0000256" key="2">
    <source>
        <dbReference type="ARBA" id="ARBA00023157"/>
    </source>
</evidence>
<keyword evidence="2" id="KW-1015">Disulfide bond</keyword>
<dbReference type="FunFam" id="2.60.40.10:FF:000032">
    <property type="entry name" value="palladin isoform X1"/>
    <property type="match status" value="1"/>
</dbReference>
<proteinExistence type="predicted"/>
<sequence length="495" mass="55751">MPEAEKFSVVNFEEVEDDEEDVNVLKNQLPQVIESPEMELQAEVQMVPLLGDECLEDSDCQLGASSLLACVNSRCDCILQAYLKDGECRPNKYLNEDCSVLEDCQHIENAICQQSVCSCIEGYTASSNNLCQLVPTTQSTQQRQLPPIQSHRVQYEGSSVVLVGEPILITCNMSVFYSVKWQRGGDDLNPPEYKISQEKRDNMIYSNLSVAKALPYHTGNYRCFTFDTESHHVYVISANVIKPNFDQEVGFKLLSLKAEELVLQCNFTAPSTNYTLTWLKDDLPLPKDDRIQLKPAENKLVIVKPTENDGGNYTCAFSISGKSDTTDAKEVIPVVVRQSVWLTPSTTAIEGEKLRLECSIIGKPMPNIIWRFNGNETYEKSGARVKLLPDDKNIPNAVFQIDETKMEDRGEYHCIALANQYANSSETVTMVRVKDKLAALWPFLGICAEVFVLCAIILIYEKKRNKSELEESDTDQSPEQKNTPDHGKESVRQRK</sequence>
<evidence type="ECO:0000256" key="5">
    <source>
        <dbReference type="SAM" id="MobiDB-lite"/>
    </source>
</evidence>
<dbReference type="PANTHER" id="PTHR44427">
    <property type="entry name" value="CARCINOEMBRYONIC ANTIGEN-RELATED CELL ADHESION MOLECULE 19"/>
    <property type="match status" value="1"/>
</dbReference>
<dbReference type="Pfam" id="PF13927">
    <property type="entry name" value="Ig_3"/>
    <property type="match status" value="2"/>
</dbReference>
<feature type="region of interest" description="Disordered" evidence="5">
    <location>
        <begin position="466"/>
        <end position="495"/>
    </location>
</feature>
<dbReference type="InterPro" id="IPR036179">
    <property type="entry name" value="Ig-like_dom_sf"/>
</dbReference>
<dbReference type="Pfam" id="PF01683">
    <property type="entry name" value="EB"/>
    <property type="match status" value="1"/>
</dbReference>
<evidence type="ECO:0000256" key="1">
    <source>
        <dbReference type="ARBA" id="ARBA00022729"/>
    </source>
</evidence>
<evidence type="ECO:0000256" key="3">
    <source>
        <dbReference type="ARBA" id="ARBA00023180"/>
    </source>
</evidence>
<evidence type="ECO:0000259" key="7">
    <source>
        <dbReference type="PROSITE" id="PS50835"/>
    </source>
</evidence>
<dbReference type="InterPro" id="IPR003599">
    <property type="entry name" value="Ig_sub"/>
</dbReference>
<dbReference type="PRINTS" id="PR01832">
    <property type="entry name" value="VEGFRECEPTOR"/>
</dbReference>
<dbReference type="SMART" id="SM00408">
    <property type="entry name" value="IGc2"/>
    <property type="match status" value="3"/>
</dbReference>
<feature type="transmembrane region" description="Helical" evidence="6">
    <location>
        <begin position="439"/>
        <end position="460"/>
    </location>
</feature>
<keyword evidence="1" id="KW-0732">Signal</keyword>
<keyword evidence="3" id="KW-0325">Glycoprotein</keyword>
<accession>A0A7R9NV52</accession>
<dbReference type="InterPro" id="IPR013151">
    <property type="entry name" value="Immunoglobulin_dom"/>
</dbReference>
<dbReference type="Pfam" id="PF00047">
    <property type="entry name" value="ig"/>
    <property type="match status" value="1"/>
</dbReference>
<dbReference type="InterPro" id="IPR013783">
    <property type="entry name" value="Ig-like_fold"/>
</dbReference>
<dbReference type="AlphaFoldDB" id="A0A7R9NV52"/>
<keyword evidence="4" id="KW-0393">Immunoglobulin domain</keyword>
<dbReference type="InterPro" id="IPR006149">
    <property type="entry name" value="EB_dom"/>
</dbReference>
<evidence type="ECO:0000313" key="8">
    <source>
        <dbReference type="EMBL" id="CAD7457437.1"/>
    </source>
</evidence>
<dbReference type="SUPFAM" id="SSF48726">
    <property type="entry name" value="Immunoglobulin"/>
    <property type="match status" value="2"/>
</dbReference>
<keyword evidence="6" id="KW-0812">Transmembrane</keyword>
<keyword evidence="6" id="KW-0472">Membrane</keyword>
<reference evidence="8" key="1">
    <citation type="submission" date="2020-11" db="EMBL/GenBank/DDBJ databases">
        <authorList>
            <person name="Tran Van P."/>
        </authorList>
    </citation>
    <scope>NUCLEOTIDE SEQUENCE</scope>
</reference>
<evidence type="ECO:0000256" key="6">
    <source>
        <dbReference type="SAM" id="Phobius"/>
    </source>
</evidence>
<dbReference type="InterPro" id="IPR007110">
    <property type="entry name" value="Ig-like_dom"/>
</dbReference>
<feature type="domain" description="Ig-like" evidence="7">
    <location>
        <begin position="146"/>
        <end position="223"/>
    </location>
</feature>
<feature type="domain" description="Ig-like" evidence="7">
    <location>
        <begin position="333"/>
        <end position="429"/>
    </location>
</feature>
<keyword evidence="6" id="KW-1133">Transmembrane helix</keyword>
<gene>
    <name evidence="8" type="ORF">TTEB3V08_LOCUS5430</name>
</gene>
<feature type="domain" description="Ig-like" evidence="7">
    <location>
        <begin position="243"/>
        <end position="332"/>
    </location>
</feature>
<name>A0A7R9NV52_9NEOP</name>